<dbReference type="InterPro" id="IPR051162">
    <property type="entry name" value="T4SS_component"/>
</dbReference>
<sequence>MQIKGKEISLKNLIFGNLSKSPVPSGIPYPEGTQGEIPILDIQNGVILTTDGKYVKLLEIFPTNYRMKNLFEQKNIIYYFLSWLRIAPPDFQILVRVQRADIEAACEYLGECYGRETQEACQTLILEEAGLIRYLAENEALSHRFFLCFAYDGGSTDFEDIVKKLEEDALTAEQYLGYCGLTVRGVSDGDQLALDILYSMLNKRTSLHVELPNAEELLSPICGEYEGDENEIPAGGRLSKLDLIAPSSMELNHRDYVIVDGVYHSYVILTGYPSYLWQTDAWLVPFLEAGEGISLSFFVNRIRKEKILPKISRKTMLNRSRFRSVDVTRQDFEEMDDAIDSGLYIKDAVNRGGEQFHYMHTLIEITADSEEELKRRISRVETLCGSNRMTCRRTDFKQEQAFLSMLPLTRLDPDLELKSRRNVLTNGIAASFPFCSYELCDPKGIFLGINLENNSATLLDVSDSSKYSNGNMSIMGTSGAGKTFLLQLLALRLRMQGVQVFILAPIKGFEFRAACEAVGGSFLKLSPGSENCINFLEIRRACLDPEETAGESRGDSVLMEKIRRLHIFFSLRLPDMTQEETRLLDQSLLELYGQFGITQDNASLLTKDRKLKPSPTFRDLYRLLREKGEAYSRLAGAVEEFAIGSVSSLGGATNIDVSSKYIVIDMSELGKDLLPEGMLIATDFVSDEGKKSRIARKAVIFDEFWEIIGARGNQMAADFILELFKVFRAYSGIAVNATQDLIDYFAFEDGKYGKAILNVCRIKIVLQMEENEACEVQKYLNLSDEETLRITRCQRGQGLVCIGPNRINVEFRASQSEYDLLTTDRNDLLRVRKGEDDDENSGQ</sequence>
<evidence type="ECO:0000313" key="3">
    <source>
        <dbReference type="Proteomes" id="UP000886785"/>
    </source>
</evidence>
<dbReference type="PANTHER" id="PTHR30121">
    <property type="entry name" value="UNCHARACTERIZED PROTEIN YJGR-RELATED"/>
    <property type="match status" value="1"/>
</dbReference>
<accession>A0A9D1DP45</accession>
<comment type="caution">
    <text evidence="2">The sequence shown here is derived from an EMBL/GenBank/DDBJ whole genome shotgun (WGS) entry which is preliminary data.</text>
</comment>
<proteinExistence type="predicted"/>
<name>A0A9D1DP45_9FIRM</name>
<dbReference type="EMBL" id="DVHF01000017">
    <property type="protein sequence ID" value="HIR56299.1"/>
    <property type="molecule type" value="Genomic_DNA"/>
</dbReference>
<dbReference type="Pfam" id="PF19044">
    <property type="entry name" value="P-loop_TraG"/>
    <property type="match status" value="1"/>
</dbReference>
<dbReference type="InterPro" id="IPR027417">
    <property type="entry name" value="P-loop_NTPase"/>
</dbReference>
<dbReference type="InterPro" id="IPR043964">
    <property type="entry name" value="P-loop_TraG"/>
</dbReference>
<dbReference type="SUPFAM" id="SSF52540">
    <property type="entry name" value="P-loop containing nucleoside triphosphate hydrolases"/>
    <property type="match status" value="1"/>
</dbReference>
<dbReference type="Gene3D" id="3.40.50.300">
    <property type="entry name" value="P-loop containing nucleotide triphosphate hydrolases"/>
    <property type="match status" value="1"/>
</dbReference>
<dbReference type="Gene3D" id="1.10.8.730">
    <property type="match status" value="1"/>
</dbReference>
<feature type="domain" description="TraG P-loop" evidence="1">
    <location>
        <begin position="653"/>
        <end position="792"/>
    </location>
</feature>
<dbReference type="PANTHER" id="PTHR30121:SF6">
    <property type="entry name" value="SLR6007 PROTEIN"/>
    <property type="match status" value="1"/>
</dbReference>
<dbReference type="AlphaFoldDB" id="A0A9D1DP45"/>
<organism evidence="2 3">
    <name type="scientific">Candidatus Gallacutalibacter pullicola</name>
    <dbReference type="NCBI Taxonomy" id="2840830"/>
    <lineage>
        <taxon>Bacteria</taxon>
        <taxon>Bacillati</taxon>
        <taxon>Bacillota</taxon>
        <taxon>Clostridia</taxon>
        <taxon>Eubacteriales</taxon>
        <taxon>Candidatus Gallacutalibacter</taxon>
    </lineage>
</organism>
<evidence type="ECO:0000313" key="2">
    <source>
        <dbReference type="EMBL" id="HIR56299.1"/>
    </source>
</evidence>
<dbReference type="Proteomes" id="UP000886785">
    <property type="component" value="Unassembled WGS sequence"/>
</dbReference>
<gene>
    <name evidence="2" type="ORF">IAA54_01395</name>
</gene>
<protein>
    <recommendedName>
        <fullName evidence="1">TraG P-loop domain-containing protein</fullName>
    </recommendedName>
</protein>
<reference evidence="2" key="1">
    <citation type="submission" date="2020-10" db="EMBL/GenBank/DDBJ databases">
        <authorList>
            <person name="Gilroy R."/>
        </authorList>
    </citation>
    <scope>NUCLEOTIDE SEQUENCE</scope>
    <source>
        <strain evidence="2">ChiSjej1B19-7085</strain>
    </source>
</reference>
<evidence type="ECO:0000259" key="1">
    <source>
        <dbReference type="Pfam" id="PF19044"/>
    </source>
</evidence>
<reference evidence="2" key="2">
    <citation type="journal article" date="2021" name="PeerJ">
        <title>Extensive microbial diversity within the chicken gut microbiome revealed by metagenomics and culture.</title>
        <authorList>
            <person name="Gilroy R."/>
            <person name="Ravi A."/>
            <person name="Getino M."/>
            <person name="Pursley I."/>
            <person name="Horton D.L."/>
            <person name="Alikhan N.F."/>
            <person name="Baker D."/>
            <person name="Gharbi K."/>
            <person name="Hall N."/>
            <person name="Watson M."/>
            <person name="Adriaenssens E.M."/>
            <person name="Foster-Nyarko E."/>
            <person name="Jarju S."/>
            <person name="Secka A."/>
            <person name="Antonio M."/>
            <person name="Oren A."/>
            <person name="Chaudhuri R.R."/>
            <person name="La Ragione R."/>
            <person name="Hildebrand F."/>
            <person name="Pallen M.J."/>
        </authorList>
    </citation>
    <scope>NUCLEOTIDE SEQUENCE</scope>
    <source>
        <strain evidence="2">ChiSjej1B19-7085</strain>
    </source>
</reference>